<keyword evidence="7" id="KW-1185">Reference proteome</keyword>
<dbReference type="CDD" id="cd00540">
    <property type="entry name" value="AAG"/>
    <property type="match status" value="1"/>
</dbReference>
<evidence type="ECO:0000256" key="5">
    <source>
        <dbReference type="HAMAP-Rule" id="MF_00527"/>
    </source>
</evidence>
<dbReference type="SUPFAM" id="SSF50486">
    <property type="entry name" value="FMT C-terminal domain-like"/>
    <property type="match status" value="1"/>
</dbReference>
<accession>A0A143BGT4</accession>
<dbReference type="NCBIfam" id="TIGR00567">
    <property type="entry name" value="3mg"/>
    <property type="match status" value="1"/>
</dbReference>
<evidence type="ECO:0000256" key="3">
    <source>
        <dbReference type="ARBA" id="ARBA00022801"/>
    </source>
</evidence>
<organism evidence="6 7">
    <name type="scientific">Gemmatimonas phototrophica</name>
    <dbReference type="NCBI Taxonomy" id="1379270"/>
    <lineage>
        <taxon>Bacteria</taxon>
        <taxon>Pseudomonadati</taxon>
        <taxon>Gemmatimonadota</taxon>
        <taxon>Gemmatimonadia</taxon>
        <taxon>Gemmatimonadales</taxon>
        <taxon>Gemmatimonadaceae</taxon>
        <taxon>Gemmatimonas</taxon>
    </lineage>
</organism>
<dbReference type="PANTHER" id="PTHR10429">
    <property type="entry name" value="DNA-3-METHYLADENINE GLYCOSYLASE"/>
    <property type="match status" value="1"/>
</dbReference>
<name>A0A143BGT4_9BACT</name>
<protein>
    <recommendedName>
        <fullName evidence="5">Putative 3-methyladenine DNA glycosylase</fullName>
        <ecNumber evidence="5">3.2.2.-</ecNumber>
    </recommendedName>
</protein>
<proteinExistence type="inferred from homology"/>
<dbReference type="OrthoDB" id="9794313at2"/>
<dbReference type="GO" id="GO:0003677">
    <property type="term" value="F:DNA binding"/>
    <property type="evidence" value="ECO:0007669"/>
    <property type="project" value="InterPro"/>
</dbReference>
<keyword evidence="4 5" id="KW-0234">DNA repair</keyword>
<dbReference type="InterPro" id="IPR003180">
    <property type="entry name" value="MPG"/>
</dbReference>
<dbReference type="InterPro" id="IPR011034">
    <property type="entry name" value="Formyl_transferase-like_C_sf"/>
</dbReference>
<dbReference type="PANTHER" id="PTHR10429:SF0">
    <property type="entry name" value="DNA-3-METHYLADENINE GLYCOSYLASE"/>
    <property type="match status" value="1"/>
</dbReference>
<evidence type="ECO:0000256" key="4">
    <source>
        <dbReference type="ARBA" id="ARBA00023204"/>
    </source>
</evidence>
<dbReference type="FunFam" id="3.10.300.10:FF:000001">
    <property type="entry name" value="Putative 3-methyladenine DNA glycosylase"/>
    <property type="match status" value="1"/>
</dbReference>
<gene>
    <name evidence="6" type="ORF">GEMMAAP_04065</name>
</gene>
<dbReference type="NCBIfam" id="NF002003">
    <property type="entry name" value="PRK00802.1-3"/>
    <property type="match status" value="1"/>
</dbReference>
<keyword evidence="3 5" id="KW-0378">Hydrolase</keyword>
<reference evidence="6 7" key="2">
    <citation type="journal article" date="2016" name="Environ. Microbiol. Rep.">
        <title>Metagenomic evidence for the presence of phototrophic Gemmatimonadetes bacteria in diverse environments.</title>
        <authorList>
            <person name="Zeng Y."/>
            <person name="Baumbach J."/>
            <person name="Barbosa E.G."/>
            <person name="Azevedo V."/>
            <person name="Zhang C."/>
            <person name="Koblizek M."/>
        </authorList>
    </citation>
    <scope>NUCLEOTIDE SEQUENCE [LARGE SCALE GENOMIC DNA]</scope>
    <source>
        <strain evidence="6 7">AP64</strain>
    </source>
</reference>
<evidence type="ECO:0000313" key="6">
    <source>
        <dbReference type="EMBL" id="AMW04239.1"/>
    </source>
</evidence>
<evidence type="ECO:0000313" key="7">
    <source>
        <dbReference type="Proteomes" id="UP000076404"/>
    </source>
</evidence>
<dbReference type="Proteomes" id="UP000076404">
    <property type="component" value="Chromosome"/>
</dbReference>
<keyword evidence="2 5" id="KW-0227">DNA damage</keyword>
<reference evidence="6 7" key="1">
    <citation type="journal article" date="2014" name="Proc. Natl. Acad. Sci. U.S.A.">
        <title>Functional type 2 photosynthetic reaction centers found in the rare bacterial phylum Gemmatimonadetes.</title>
        <authorList>
            <person name="Zeng Y."/>
            <person name="Feng F."/>
            <person name="Medova H."/>
            <person name="Dean J."/>
            <person name="Koblizek M."/>
        </authorList>
    </citation>
    <scope>NUCLEOTIDE SEQUENCE [LARGE SCALE GENOMIC DNA]</scope>
    <source>
        <strain evidence="6 7">AP64</strain>
    </source>
</reference>
<comment type="similarity">
    <text evidence="1 5">Belongs to the DNA glycosylase MPG family.</text>
</comment>
<dbReference type="RefSeq" id="WP_026850121.1">
    <property type="nucleotide sequence ID" value="NZ_CP011454.1"/>
</dbReference>
<dbReference type="EC" id="3.2.2.-" evidence="5"/>
<dbReference type="GO" id="GO:0003905">
    <property type="term" value="F:alkylbase DNA N-glycosylase activity"/>
    <property type="evidence" value="ECO:0007669"/>
    <property type="project" value="InterPro"/>
</dbReference>
<dbReference type="Pfam" id="PF02245">
    <property type="entry name" value="Pur_DNA_glyco"/>
    <property type="match status" value="1"/>
</dbReference>
<dbReference type="EMBL" id="CP011454">
    <property type="protein sequence ID" value="AMW04239.1"/>
    <property type="molecule type" value="Genomic_DNA"/>
</dbReference>
<sequence>MHPGAPLPPAFYDRDAAVVARALLGTVLRHETSEGVVSGRIVETEAYLGPHDPASHSAVGRTARTWHMFGPPGTAYVYFVYGMHWCVNAVTGADGYGAAVLIRAVEPLEGIGRMRARRPRARRDQDLVNGPGKVCAAFGIDRTLDGTSLTGAGALTIVAGDDVPDEHVLVTPRIGITKAADWALRFVLRAAPPLFPRP</sequence>
<evidence type="ECO:0000256" key="1">
    <source>
        <dbReference type="ARBA" id="ARBA00009232"/>
    </source>
</evidence>
<dbReference type="InterPro" id="IPR036995">
    <property type="entry name" value="MPG_sf"/>
</dbReference>
<dbReference type="Gene3D" id="3.10.300.10">
    <property type="entry name" value="Methylpurine-DNA glycosylase (MPG)"/>
    <property type="match status" value="1"/>
</dbReference>
<dbReference type="eggNOG" id="COG2094">
    <property type="taxonomic scope" value="Bacteria"/>
</dbReference>
<dbReference type="HAMAP" id="MF_00527">
    <property type="entry name" value="3MGH"/>
    <property type="match status" value="1"/>
</dbReference>
<dbReference type="GO" id="GO:0006284">
    <property type="term" value="P:base-excision repair"/>
    <property type="evidence" value="ECO:0007669"/>
    <property type="project" value="InterPro"/>
</dbReference>
<evidence type="ECO:0000256" key="2">
    <source>
        <dbReference type="ARBA" id="ARBA00022763"/>
    </source>
</evidence>
<dbReference type="KEGG" id="gph:GEMMAAP_04065"/>
<dbReference type="AlphaFoldDB" id="A0A143BGT4"/>